<organism evidence="1 2">
    <name type="scientific">Candidatus Amulumruptor caecigallinarius</name>
    <dbReference type="NCBI Taxonomy" id="2109911"/>
    <lineage>
        <taxon>Bacteria</taxon>
        <taxon>Pseudomonadati</taxon>
        <taxon>Bacteroidota</taxon>
        <taxon>Bacteroidia</taxon>
        <taxon>Bacteroidales</taxon>
        <taxon>Muribaculaceae</taxon>
        <taxon>Candidatus Amulumruptor</taxon>
    </lineage>
</organism>
<evidence type="ECO:0000313" key="2">
    <source>
        <dbReference type="Proteomes" id="UP000711407"/>
    </source>
</evidence>
<proteinExistence type="predicted"/>
<name>A0A4Q0UAB3_9BACT</name>
<dbReference type="Proteomes" id="UP000711407">
    <property type="component" value="Unassembled WGS sequence"/>
</dbReference>
<reference evidence="1" key="2">
    <citation type="submission" date="2021-09" db="EMBL/GenBank/DDBJ databases">
        <authorList>
            <person name="Gilroy R."/>
        </authorList>
    </citation>
    <scope>NUCLEOTIDE SEQUENCE</scope>
    <source>
        <strain evidence="1">4100</strain>
    </source>
</reference>
<dbReference type="EMBL" id="DYXT01000048">
    <property type="protein sequence ID" value="HJE39922.1"/>
    <property type="molecule type" value="Genomic_DNA"/>
</dbReference>
<accession>A0A4Q0UAB3</accession>
<protein>
    <submittedName>
        <fullName evidence="1">Uncharacterized protein</fullName>
    </submittedName>
</protein>
<gene>
    <name evidence="1" type="ORF">K8V47_09225</name>
</gene>
<evidence type="ECO:0000313" key="1">
    <source>
        <dbReference type="EMBL" id="HJE39922.1"/>
    </source>
</evidence>
<reference evidence="1" key="1">
    <citation type="journal article" date="2021" name="PeerJ">
        <title>Extensive microbial diversity within the chicken gut microbiome revealed by metagenomics and culture.</title>
        <authorList>
            <person name="Gilroy R."/>
            <person name="Ravi A."/>
            <person name="Getino M."/>
            <person name="Pursley I."/>
            <person name="Horton D.L."/>
            <person name="Alikhan N.F."/>
            <person name="Baker D."/>
            <person name="Gharbi K."/>
            <person name="Hall N."/>
            <person name="Watson M."/>
            <person name="Adriaenssens E.M."/>
            <person name="Foster-Nyarko E."/>
            <person name="Jarju S."/>
            <person name="Secka A."/>
            <person name="Antonio M."/>
            <person name="Oren A."/>
            <person name="Chaudhuri R.R."/>
            <person name="La Ragione R."/>
            <person name="Hildebrand F."/>
            <person name="Pallen M.J."/>
        </authorList>
    </citation>
    <scope>NUCLEOTIDE SEQUENCE</scope>
    <source>
        <strain evidence="1">4100</strain>
    </source>
</reference>
<comment type="caution">
    <text evidence="1">The sequence shown here is derived from an EMBL/GenBank/DDBJ whole genome shotgun (WGS) entry which is preliminary data.</text>
</comment>
<sequence>MDELIQIFNDILRQAGSVDIAEAEFKRQLHEDAHLKKMYREWCREVGSSEKLGFLDYCDEYLESQDDIWQTLNDFDNEE</sequence>
<dbReference type="AlphaFoldDB" id="A0A4Q0UAB3"/>